<keyword evidence="1" id="KW-0547">Nucleotide-binding</keyword>
<organism evidence="8">
    <name type="scientific">hydrothermal vent metagenome</name>
    <dbReference type="NCBI Taxonomy" id="652676"/>
    <lineage>
        <taxon>unclassified sequences</taxon>
        <taxon>metagenomes</taxon>
        <taxon>ecological metagenomes</taxon>
    </lineage>
</organism>
<protein>
    <submittedName>
        <fullName evidence="8">Two-component system response regulator protein</fullName>
    </submittedName>
</protein>
<name>A0A3B1DJK7_9ZZZZ</name>
<dbReference type="InterPro" id="IPR032030">
    <property type="entry name" value="YscD_cytoplasmic_dom"/>
</dbReference>
<dbReference type="InterPro" id="IPR025943">
    <property type="entry name" value="Sigma_54_int_dom_ATP-bd_2"/>
</dbReference>
<evidence type="ECO:0000256" key="5">
    <source>
        <dbReference type="ARBA" id="ARBA00023163"/>
    </source>
</evidence>
<dbReference type="PROSITE" id="PS00676">
    <property type="entry name" value="SIGMA54_INTERACT_2"/>
    <property type="match status" value="1"/>
</dbReference>
<gene>
    <name evidence="8" type="ORF">MNBD_NITROSPIRAE01-637</name>
</gene>
<dbReference type="Gene3D" id="3.40.50.300">
    <property type="entry name" value="P-loop containing nucleotide triphosphate hydrolases"/>
    <property type="match status" value="1"/>
</dbReference>
<dbReference type="PRINTS" id="PR01590">
    <property type="entry name" value="HTHFIS"/>
</dbReference>
<dbReference type="PROSITE" id="PS50045">
    <property type="entry name" value="SIGMA54_INTERACT_4"/>
    <property type="match status" value="1"/>
</dbReference>
<dbReference type="Gene3D" id="2.60.200.20">
    <property type="match status" value="2"/>
</dbReference>
<dbReference type="GO" id="GO:0006355">
    <property type="term" value="P:regulation of DNA-templated transcription"/>
    <property type="evidence" value="ECO:0007669"/>
    <property type="project" value="InterPro"/>
</dbReference>
<dbReference type="Pfam" id="PF02954">
    <property type="entry name" value="HTH_8"/>
    <property type="match status" value="1"/>
</dbReference>
<dbReference type="InterPro" id="IPR009057">
    <property type="entry name" value="Homeodomain-like_sf"/>
</dbReference>
<proteinExistence type="predicted"/>
<dbReference type="InterPro" id="IPR027417">
    <property type="entry name" value="P-loop_NTPase"/>
</dbReference>
<evidence type="ECO:0000256" key="3">
    <source>
        <dbReference type="ARBA" id="ARBA00023015"/>
    </source>
</evidence>
<dbReference type="InterPro" id="IPR000253">
    <property type="entry name" value="FHA_dom"/>
</dbReference>
<dbReference type="InterPro" id="IPR025944">
    <property type="entry name" value="Sigma_54_int_dom_CS"/>
</dbReference>
<keyword evidence="5" id="KW-0804">Transcription</keyword>
<dbReference type="SUPFAM" id="SSF49879">
    <property type="entry name" value="SMAD/FHA domain"/>
    <property type="match status" value="2"/>
</dbReference>
<dbReference type="SUPFAM" id="SSF52540">
    <property type="entry name" value="P-loop containing nucleoside triphosphate hydrolases"/>
    <property type="match status" value="1"/>
</dbReference>
<dbReference type="CDD" id="cd00009">
    <property type="entry name" value="AAA"/>
    <property type="match status" value="1"/>
</dbReference>
<dbReference type="Pfam" id="PF16697">
    <property type="entry name" value="Yop-YscD_cpl"/>
    <property type="match status" value="1"/>
</dbReference>
<dbReference type="Pfam" id="PF25601">
    <property type="entry name" value="AAA_lid_14"/>
    <property type="match status" value="1"/>
</dbReference>
<evidence type="ECO:0000259" key="6">
    <source>
        <dbReference type="PROSITE" id="PS50006"/>
    </source>
</evidence>
<evidence type="ECO:0000259" key="7">
    <source>
        <dbReference type="PROSITE" id="PS50045"/>
    </source>
</evidence>
<dbReference type="Pfam" id="PF00158">
    <property type="entry name" value="Sigma54_activat"/>
    <property type="match status" value="1"/>
</dbReference>
<dbReference type="Gene3D" id="1.10.10.60">
    <property type="entry name" value="Homeodomain-like"/>
    <property type="match status" value="1"/>
</dbReference>
<dbReference type="CDD" id="cd00060">
    <property type="entry name" value="FHA"/>
    <property type="match status" value="2"/>
</dbReference>
<keyword evidence="2" id="KW-0067">ATP-binding</keyword>
<dbReference type="Gene3D" id="1.10.8.60">
    <property type="match status" value="1"/>
</dbReference>
<dbReference type="AlphaFoldDB" id="A0A3B1DJK7"/>
<feature type="domain" description="FHA" evidence="6">
    <location>
        <begin position="146"/>
        <end position="195"/>
    </location>
</feature>
<keyword evidence="4" id="KW-0238">DNA-binding</keyword>
<dbReference type="GO" id="GO:0005524">
    <property type="term" value="F:ATP binding"/>
    <property type="evidence" value="ECO:0007669"/>
    <property type="project" value="UniProtKB-KW"/>
</dbReference>
<dbReference type="FunFam" id="3.40.50.300:FF:000006">
    <property type="entry name" value="DNA-binding transcriptional regulator NtrC"/>
    <property type="match status" value="1"/>
</dbReference>
<dbReference type="InterPro" id="IPR008984">
    <property type="entry name" value="SMAD_FHA_dom_sf"/>
</dbReference>
<evidence type="ECO:0000256" key="4">
    <source>
        <dbReference type="ARBA" id="ARBA00023125"/>
    </source>
</evidence>
<accession>A0A3B1DJK7</accession>
<evidence type="ECO:0000256" key="2">
    <source>
        <dbReference type="ARBA" id="ARBA00022840"/>
    </source>
</evidence>
<keyword evidence="3" id="KW-0805">Transcription regulation</keyword>
<dbReference type="PANTHER" id="PTHR32071:SF57">
    <property type="entry name" value="C4-DICARBOXYLATE TRANSPORT TRANSCRIPTIONAL REGULATORY PROTEIN DCTD"/>
    <property type="match status" value="1"/>
</dbReference>
<dbReference type="EMBL" id="UOGF01000042">
    <property type="protein sequence ID" value="VAX28787.1"/>
    <property type="molecule type" value="Genomic_DNA"/>
</dbReference>
<dbReference type="InterPro" id="IPR058031">
    <property type="entry name" value="AAA_lid_NorR"/>
</dbReference>
<feature type="domain" description="Sigma-54 factor interaction" evidence="7">
    <location>
        <begin position="232"/>
        <end position="454"/>
    </location>
</feature>
<evidence type="ECO:0000313" key="8">
    <source>
        <dbReference type="EMBL" id="VAX28787.1"/>
    </source>
</evidence>
<sequence length="537" mass="59280">MASVRIYLKDEFRWSYTLLDQEVYIGRSRENHVVLPHPEVSRHHALIRKEGRHYIVEDQSGRGLSVNDGNVAKVILKDKDILHVGVYRLIFASDVVVDNPSDTMTWEPTLDLPGASVTQLGNAKFELVVTAGPDEGKRVAIGNRILKVGRSSRSDFPVADKTVSNLHLELEAGLSGVHVRDMGSTNGTRVDGQKIQSLTVALGSEIQIGNTTLKLFMEEETAPVAPPSLGGLVGKSLNMQEVYKWIRKGAKGDVSILIQGETGCGKEVVAQEIHRLSDRSEGPLITIDCSAIPKDLIESELFGHEKGSFTGAIGKRKGAFELADGGTVFLDEIGELPLDMQPKLLRVLEEKQLKRIGGGERIKSDFRVVAATNRWLDQEVLTGNFRSDLYFRLNVVPIYLPPLRERREDIPLLVNHFLKGKSVHVPQAVLDTLIGHPWPGNVRELRNVLERGVVLMEENTLSMDDLLFFGAGKKGGAPMPWAENEGASAAPVSLEEVEQQVIRRALKTHGGDKKAVAKELGIALSTLYEKIRRFKLD</sequence>
<reference evidence="8" key="1">
    <citation type="submission" date="2018-06" db="EMBL/GenBank/DDBJ databases">
        <authorList>
            <person name="Zhirakovskaya E."/>
        </authorList>
    </citation>
    <scope>NUCLEOTIDE SEQUENCE</scope>
</reference>
<evidence type="ECO:0000256" key="1">
    <source>
        <dbReference type="ARBA" id="ARBA00022741"/>
    </source>
</evidence>
<dbReference type="Pfam" id="PF00498">
    <property type="entry name" value="FHA"/>
    <property type="match status" value="1"/>
</dbReference>
<dbReference type="InterPro" id="IPR002078">
    <property type="entry name" value="Sigma_54_int"/>
</dbReference>
<dbReference type="GO" id="GO:0043565">
    <property type="term" value="F:sequence-specific DNA binding"/>
    <property type="evidence" value="ECO:0007669"/>
    <property type="project" value="InterPro"/>
</dbReference>
<feature type="domain" description="FHA" evidence="6">
    <location>
        <begin position="23"/>
        <end position="71"/>
    </location>
</feature>
<dbReference type="InterPro" id="IPR003593">
    <property type="entry name" value="AAA+_ATPase"/>
</dbReference>
<dbReference type="SUPFAM" id="SSF46689">
    <property type="entry name" value="Homeodomain-like"/>
    <property type="match status" value="1"/>
</dbReference>
<dbReference type="PROSITE" id="PS00688">
    <property type="entry name" value="SIGMA54_INTERACT_3"/>
    <property type="match status" value="1"/>
</dbReference>
<dbReference type="PANTHER" id="PTHR32071">
    <property type="entry name" value="TRANSCRIPTIONAL REGULATORY PROTEIN"/>
    <property type="match status" value="1"/>
</dbReference>
<dbReference type="PROSITE" id="PS50006">
    <property type="entry name" value="FHA_DOMAIN"/>
    <property type="match status" value="2"/>
</dbReference>
<dbReference type="InterPro" id="IPR002197">
    <property type="entry name" value="HTH_Fis"/>
</dbReference>
<dbReference type="SMART" id="SM00382">
    <property type="entry name" value="AAA"/>
    <property type="match status" value="1"/>
</dbReference>
<dbReference type="SMART" id="SM00240">
    <property type="entry name" value="FHA"/>
    <property type="match status" value="2"/>
</dbReference>